<sequence length="198" mass="20753">MATPSEPSEPAEITRAAAMSRLVYLLPVIGAPLGMGAAIFASFAIAGWHVTHSAIVQVEPQWVAGEPVAARVQVLDGGGQAVPDARVEATLRRGEERAPLGTLRDAAAVGMAQGRLTAPAWAPGPATLELAIAGHEQFREAVEVELVASRAPRRGTPTVSGSTKSTQMTPSRSPRRCASCCVRWAGWRPASTTRWSPG</sequence>
<dbReference type="EMBL" id="JAPNKE010000002">
    <property type="protein sequence ID" value="MCY1008280.1"/>
    <property type="molecule type" value="Genomic_DNA"/>
</dbReference>
<proteinExistence type="predicted"/>
<evidence type="ECO:0000313" key="4">
    <source>
        <dbReference type="Proteomes" id="UP001150924"/>
    </source>
</evidence>
<keyword evidence="4" id="KW-1185">Reference proteome</keyword>
<dbReference type="Proteomes" id="UP001150924">
    <property type="component" value="Unassembled WGS sequence"/>
</dbReference>
<protein>
    <submittedName>
        <fullName evidence="3">Uncharacterized protein</fullName>
    </submittedName>
</protein>
<name>A0A9X3ESA5_9BACT</name>
<keyword evidence="2" id="KW-0472">Membrane</keyword>
<keyword evidence="2" id="KW-1133">Transmembrane helix</keyword>
<evidence type="ECO:0000256" key="1">
    <source>
        <dbReference type="SAM" id="MobiDB-lite"/>
    </source>
</evidence>
<reference evidence="3" key="1">
    <citation type="submission" date="2022-11" db="EMBL/GenBank/DDBJ databases">
        <title>Minimal conservation of predation-associated metabolite biosynthetic gene clusters underscores biosynthetic potential of Myxococcota including descriptions for ten novel species: Archangium lansinium sp. nov., Myxococcus landrumus sp. nov., Nannocystis bai.</title>
        <authorList>
            <person name="Ahearne A."/>
            <person name="Stevens C."/>
            <person name="Phillips K."/>
        </authorList>
    </citation>
    <scope>NUCLEOTIDE SEQUENCE</scope>
    <source>
        <strain evidence="3">Na p29</strain>
    </source>
</reference>
<dbReference type="AlphaFoldDB" id="A0A9X3ESA5"/>
<feature type="transmembrane region" description="Helical" evidence="2">
    <location>
        <begin position="22"/>
        <end position="48"/>
    </location>
</feature>
<dbReference type="RefSeq" id="WP_267770916.1">
    <property type="nucleotide sequence ID" value="NZ_JAPNKE010000002.1"/>
</dbReference>
<feature type="compositionally biased region" description="Polar residues" evidence="1">
    <location>
        <begin position="157"/>
        <end position="172"/>
    </location>
</feature>
<evidence type="ECO:0000313" key="3">
    <source>
        <dbReference type="EMBL" id="MCY1008280.1"/>
    </source>
</evidence>
<keyword evidence="2" id="KW-0812">Transmembrane</keyword>
<evidence type="ECO:0000256" key="2">
    <source>
        <dbReference type="SAM" id="Phobius"/>
    </source>
</evidence>
<gene>
    <name evidence="3" type="ORF">OV079_22500</name>
</gene>
<feature type="region of interest" description="Disordered" evidence="1">
    <location>
        <begin position="152"/>
        <end position="173"/>
    </location>
</feature>
<organism evidence="3 4">
    <name type="scientific">Nannocystis pusilla</name>
    <dbReference type="NCBI Taxonomy" id="889268"/>
    <lineage>
        <taxon>Bacteria</taxon>
        <taxon>Pseudomonadati</taxon>
        <taxon>Myxococcota</taxon>
        <taxon>Polyangia</taxon>
        <taxon>Nannocystales</taxon>
        <taxon>Nannocystaceae</taxon>
        <taxon>Nannocystis</taxon>
    </lineage>
</organism>
<accession>A0A9X3ESA5</accession>
<comment type="caution">
    <text evidence="3">The sequence shown here is derived from an EMBL/GenBank/DDBJ whole genome shotgun (WGS) entry which is preliminary data.</text>
</comment>